<dbReference type="EMBL" id="AZNH01000083">
    <property type="protein sequence ID" value="KID82516.1"/>
    <property type="molecule type" value="Genomic_DNA"/>
</dbReference>
<evidence type="ECO:0000313" key="2">
    <source>
        <dbReference type="EMBL" id="KID82516.1"/>
    </source>
</evidence>
<gene>
    <name evidence="2" type="ORF">MGU_10157</name>
</gene>
<sequence>MECVGTWQQAGARHIMEGLVSRAAAEWLDVPMNTPRAPASHFTILHHPFSSTKKRGPASKFAAPAKHGSQTRKMSVISTLVAQFKALPYPDEDCAGRTVIITGANTGKSFPSIPRLSSSQRKGVISI</sequence>
<accession>A0A0B4GYD1</accession>
<reference evidence="2 3" key="1">
    <citation type="journal article" date="2014" name="Proc. Natl. Acad. Sci. U.S.A.">
        <title>Trajectory and genomic determinants of fungal-pathogen speciation and host adaptation.</title>
        <authorList>
            <person name="Hu X."/>
            <person name="Xiao G."/>
            <person name="Zheng P."/>
            <person name="Shang Y."/>
            <person name="Su Y."/>
            <person name="Zhang X."/>
            <person name="Liu X."/>
            <person name="Zhan S."/>
            <person name="St Leger R.J."/>
            <person name="Wang C."/>
        </authorList>
    </citation>
    <scope>NUCLEOTIDE SEQUENCE [LARGE SCALE GENOMIC DNA]</scope>
    <source>
        <strain evidence="2 3">ARSEF 977</strain>
    </source>
</reference>
<dbReference type="AlphaFoldDB" id="A0A0B4GYD1"/>
<dbReference type="Proteomes" id="UP000031192">
    <property type="component" value="Unassembled WGS sequence"/>
</dbReference>
<name>A0A0B4GYD1_METGA</name>
<comment type="caution">
    <text evidence="2">The sequence shown here is derived from an EMBL/GenBank/DDBJ whole genome shotgun (WGS) entry which is preliminary data.</text>
</comment>
<feature type="region of interest" description="Disordered" evidence="1">
    <location>
        <begin position="49"/>
        <end position="68"/>
    </location>
</feature>
<dbReference type="HOGENOM" id="CLU_2146452_0_0_1"/>
<evidence type="ECO:0000313" key="3">
    <source>
        <dbReference type="Proteomes" id="UP000031192"/>
    </source>
</evidence>
<keyword evidence="3" id="KW-1185">Reference proteome</keyword>
<organism evidence="2 3">
    <name type="scientific">Metarhizium guizhouense (strain ARSEF 977)</name>
    <dbReference type="NCBI Taxonomy" id="1276136"/>
    <lineage>
        <taxon>Eukaryota</taxon>
        <taxon>Fungi</taxon>
        <taxon>Dikarya</taxon>
        <taxon>Ascomycota</taxon>
        <taxon>Pezizomycotina</taxon>
        <taxon>Sordariomycetes</taxon>
        <taxon>Hypocreomycetidae</taxon>
        <taxon>Hypocreales</taxon>
        <taxon>Clavicipitaceae</taxon>
        <taxon>Metarhizium</taxon>
    </lineage>
</organism>
<protein>
    <submittedName>
        <fullName evidence="2">Uncharacterized protein</fullName>
    </submittedName>
</protein>
<evidence type="ECO:0000256" key="1">
    <source>
        <dbReference type="SAM" id="MobiDB-lite"/>
    </source>
</evidence>
<proteinExistence type="predicted"/>